<keyword evidence="4" id="KW-1185">Reference proteome</keyword>
<feature type="chain" id="PRO_5035432234" evidence="2">
    <location>
        <begin position="22"/>
        <end position="204"/>
    </location>
</feature>
<keyword evidence="2" id="KW-0732">Signal</keyword>
<accession>A0A8K0RW22</accession>
<reference evidence="3" key="1">
    <citation type="journal article" date="2021" name="Nat. Commun.">
        <title>Genetic determinants of endophytism in the Arabidopsis root mycobiome.</title>
        <authorList>
            <person name="Mesny F."/>
            <person name="Miyauchi S."/>
            <person name="Thiergart T."/>
            <person name="Pickel B."/>
            <person name="Atanasova L."/>
            <person name="Karlsson M."/>
            <person name="Huettel B."/>
            <person name="Barry K.W."/>
            <person name="Haridas S."/>
            <person name="Chen C."/>
            <person name="Bauer D."/>
            <person name="Andreopoulos W."/>
            <person name="Pangilinan J."/>
            <person name="LaButti K."/>
            <person name="Riley R."/>
            <person name="Lipzen A."/>
            <person name="Clum A."/>
            <person name="Drula E."/>
            <person name="Henrissat B."/>
            <person name="Kohler A."/>
            <person name="Grigoriev I.V."/>
            <person name="Martin F.M."/>
            <person name="Hacquard S."/>
        </authorList>
    </citation>
    <scope>NUCLEOTIDE SEQUENCE</scope>
    <source>
        <strain evidence="3">MPI-SDFR-AT-0068</strain>
    </source>
</reference>
<dbReference type="OrthoDB" id="5106853at2759"/>
<dbReference type="AlphaFoldDB" id="A0A8K0RW22"/>
<evidence type="ECO:0000256" key="2">
    <source>
        <dbReference type="SAM" id="SignalP"/>
    </source>
</evidence>
<name>A0A8K0RW22_9HYPO</name>
<feature type="region of interest" description="Disordered" evidence="1">
    <location>
        <begin position="165"/>
        <end position="189"/>
    </location>
</feature>
<organism evidence="3 4">
    <name type="scientific">Fusarium tricinctum</name>
    <dbReference type="NCBI Taxonomy" id="61284"/>
    <lineage>
        <taxon>Eukaryota</taxon>
        <taxon>Fungi</taxon>
        <taxon>Dikarya</taxon>
        <taxon>Ascomycota</taxon>
        <taxon>Pezizomycotina</taxon>
        <taxon>Sordariomycetes</taxon>
        <taxon>Hypocreomycetidae</taxon>
        <taxon>Hypocreales</taxon>
        <taxon>Nectriaceae</taxon>
        <taxon>Fusarium</taxon>
        <taxon>Fusarium tricinctum species complex</taxon>
    </lineage>
</organism>
<evidence type="ECO:0000313" key="4">
    <source>
        <dbReference type="Proteomes" id="UP000813427"/>
    </source>
</evidence>
<dbReference type="Proteomes" id="UP000813427">
    <property type="component" value="Unassembled WGS sequence"/>
</dbReference>
<evidence type="ECO:0000313" key="3">
    <source>
        <dbReference type="EMBL" id="KAH7241203.1"/>
    </source>
</evidence>
<protein>
    <submittedName>
        <fullName evidence="3">Uncharacterized protein</fullName>
    </submittedName>
</protein>
<dbReference type="EMBL" id="JAGPXF010000005">
    <property type="protein sequence ID" value="KAH7241203.1"/>
    <property type="molecule type" value="Genomic_DNA"/>
</dbReference>
<evidence type="ECO:0000256" key="1">
    <source>
        <dbReference type="SAM" id="MobiDB-lite"/>
    </source>
</evidence>
<feature type="signal peptide" evidence="2">
    <location>
        <begin position="1"/>
        <end position="21"/>
    </location>
</feature>
<proteinExistence type="predicted"/>
<comment type="caution">
    <text evidence="3">The sequence shown here is derived from an EMBL/GenBank/DDBJ whole genome shotgun (WGS) entry which is preliminary data.</text>
</comment>
<gene>
    <name evidence="3" type="ORF">BKA59DRAFT_545754</name>
</gene>
<sequence length="204" mass="20980">MIHITSAITVVFSLHIIAAAAQGNSACAKWCAAGFTNSGADCTSLAAKGRGPCYQCGPLRSNPTDGMALCAQKCVNTQTDLQNCGACGIACAPDSLCIKGTCAQNQCSTPSTSCAGPFNYCSNGLICVERLNGQRICVSGGDFVACAQDSDCSPGLVCLSEPNKDCRTQPPSKPGTCGRYSGNPPIPAKKLRDAEVPAYWGLSP</sequence>